<evidence type="ECO:0000256" key="1">
    <source>
        <dbReference type="SAM" id="Phobius"/>
    </source>
</evidence>
<dbReference type="InterPro" id="IPR010690">
    <property type="entry name" value="YqfD"/>
</dbReference>
<organism evidence="2 3">
    <name type="scientific">Lottiidibacillus patelloidae</name>
    <dbReference type="NCBI Taxonomy" id="2670334"/>
    <lineage>
        <taxon>Bacteria</taxon>
        <taxon>Bacillati</taxon>
        <taxon>Bacillota</taxon>
        <taxon>Bacilli</taxon>
        <taxon>Bacillales</taxon>
        <taxon>Bacillaceae</taxon>
        <taxon>Lottiidibacillus</taxon>
    </lineage>
</organism>
<accession>A0A263BVG5</accession>
<proteinExistence type="predicted"/>
<dbReference type="Pfam" id="PF06898">
    <property type="entry name" value="YqfD"/>
    <property type="match status" value="1"/>
</dbReference>
<comment type="caution">
    <text evidence="2">The sequence shown here is derived from an EMBL/GenBank/DDBJ whole genome shotgun (WGS) entry which is preliminary data.</text>
</comment>
<sequence>MKNFWTHKMNGYLQLKVEGYGIERFINYCSRNNIILWHVKRMGKQTMICFIAKEDALKIRPIVRQAECKVRFQKKLGAPFFIKRLFKRSGLFAGLLACIVLMFIFSNIIWNINVQGASPELNHQIRVSLNELGIKKGKFQFLMPSPERIQQLLMEKVDGVTWIGVKLNGTTYQFQVVEKTIPKEQEEYGPRHIVATKKAVIYDYFVEEGKMLLKINEVVEKGQRLITGILGEEENTKVVSAKGKIYGLVWYKSEVTLPLHSTFTLLTGNEELKHGIAVKGLYIPIWGFGKSEFENYDTFQEEKPFRFLKWQLPISYVQHSVKETETGKREYTEEEAVNVALTMAKEELMQKLPHDSKIKSEKILRLINENGKVKVLFHFTVIEEIGKAQPIIQGE</sequence>
<gene>
    <name evidence="2" type="primary">yqfD</name>
    <name evidence="2" type="ORF">CIB95_05085</name>
</gene>
<dbReference type="EMBL" id="NPIA01000002">
    <property type="protein sequence ID" value="OZM57741.1"/>
    <property type="molecule type" value="Genomic_DNA"/>
</dbReference>
<dbReference type="NCBIfam" id="TIGR02876">
    <property type="entry name" value="spore_yqfD"/>
    <property type="match status" value="1"/>
</dbReference>
<dbReference type="RefSeq" id="WP_094922775.1">
    <property type="nucleotide sequence ID" value="NZ_NPIA01000002.1"/>
</dbReference>
<reference evidence="2 3" key="2">
    <citation type="submission" date="2017-09" db="EMBL/GenBank/DDBJ databases">
        <title>Bacillus patelloidae sp. nov., isolated from the intestinal tract of a marine limpet.</title>
        <authorList>
            <person name="Liu R."/>
            <person name="Dong C."/>
            <person name="Shao Z."/>
        </authorList>
    </citation>
    <scope>NUCLEOTIDE SEQUENCE [LARGE SCALE GENOMIC DNA]</scope>
    <source>
        <strain evidence="2 3">SA5d-4</strain>
    </source>
</reference>
<dbReference type="AlphaFoldDB" id="A0A263BVG5"/>
<keyword evidence="1" id="KW-0472">Membrane</keyword>
<feature type="transmembrane region" description="Helical" evidence="1">
    <location>
        <begin position="90"/>
        <end position="110"/>
    </location>
</feature>
<evidence type="ECO:0000313" key="2">
    <source>
        <dbReference type="EMBL" id="OZM57741.1"/>
    </source>
</evidence>
<protein>
    <submittedName>
        <fullName evidence="2">Sporulation protein YqfD</fullName>
    </submittedName>
</protein>
<reference evidence="3" key="1">
    <citation type="submission" date="2017-08" db="EMBL/GenBank/DDBJ databases">
        <authorList>
            <person name="Huang Z."/>
        </authorList>
    </citation>
    <scope>NUCLEOTIDE SEQUENCE [LARGE SCALE GENOMIC DNA]</scope>
    <source>
        <strain evidence="3">SA5d-4</strain>
    </source>
</reference>
<dbReference type="Proteomes" id="UP000217083">
    <property type="component" value="Unassembled WGS sequence"/>
</dbReference>
<keyword evidence="3" id="KW-1185">Reference proteome</keyword>
<name>A0A263BVG5_9BACI</name>
<keyword evidence="1" id="KW-0812">Transmembrane</keyword>
<keyword evidence="1" id="KW-1133">Transmembrane helix</keyword>
<evidence type="ECO:0000313" key="3">
    <source>
        <dbReference type="Proteomes" id="UP000217083"/>
    </source>
</evidence>
<dbReference type="PIRSF" id="PIRSF029895">
    <property type="entry name" value="SpoIV"/>
    <property type="match status" value="1"/>
</dbReference>